<evidence type="ECO:0000313" key="2">
    <source>
        <dbReference type="EMBL" id="TWP51334.1"/>
    </source>
</evidence>
<keyword evidence="3" id="KW-1185">Reference proteome</keyword>
<organism evidence="2 3">
    <name type="scientific">Lentzea tibetensis</name>
    <dbReference type="NCBI Taxonomy" id="2591470"/>
    <lineage>
        <taxon>Bacteria</taxon>
        <taxon>Bacillati</taxon>
        <taxon>Actinomycetota</taxon>
        <taxon>Actinomycetes</taxon>
        <taxon>Pseudonocardiales</taxon>
        <taxon>Pseudonocardiaceae</taxon>
        <taxon>Lentzea</taxon>
    </lineage>
</organism>
<proteinExistence type="predicted"/>
<protein>
    <submittedName>
        <fullName evidence="2">Uncharacterized protein</fullName>
    </submittedName>
</protein>
<dbReference type="RefSeq" id="WP_146353047.1">
    <property type="nucleotide sequence ID" value="NZ_VOBR01000009.1"/>
</dbReference>
<dbReference type="Proteomes" id="UP000316639">
    <property type="component" value="Unassembled WGS sequence"/>
</dbReference>
<gene>
    <name evidence="2" type="ORF">FKR81_17155</name>
</gene>
<reference evidence="2 3" key="1">
    <citation type="submission" date="2019-07" db="EMBL/GenBank/DDBJ databases">
        <title>Lentzea xizangensis sp. nov., isolated from Qinghai-Tibetan Plateau Soils.</title>
        <authorList>
            <person name="Huang J."/>
        </authorList>
    </citation>
    <scope>NUCLEOTIDE SEQUENCE [LARGE SCALE GENOMIC DNA]</scope>
    <source>
        <strain evidence="2 3">FXJ1.1311</strain>
    </source>
</reference>
<feature type="compositionally biased region" description="Polar residues" evidence="1">
    <location>
        <begin position="74"/>
        <end position="87"/>
    </location>
</feature>
<sequence>MSQQHDVPPAFLRVWWRVPTWSRMLPVVCGSLLAPIALVSFSSPPPSGQAPDIANPAVPSTTPQTPPVQPAAVNHQSPKNTRTTTTGDVPASSSPAATPSSAATEPAVPSERPAVTPRGIVLDGAPCSYQGETATAFASSGPVVCVVTRDGTLRWRKS</sequence>
<dbReference type="OrthoDB" id="10017493at2"/>
<comment type="caution">
    <text evidence="2">The sequence shown here is derived from an EMBL/GenBank/DDBJ whole genome shotgun (WGS) entry which is preliminary data.</text>
</comment>
<evidence type="ECO:0000256" key="1">
    <source>
        <dbReference type="SAM" id="MobiDB-lite"/>
    </source>
</evidence>
<feature type="region of interest" description="Disordered" evidence="1">
    <location>
        <begin position="44"/>
        <end position="119"/>
    </location>
</feature>
<dbReference type="AlphaFoldDB" id="A0A563EW09"/>
<dbReference type="EMBL" id="VOBR01000009">
    <property type="protein sequence ID" value="TWP51334.1"/>
    <property type="molecule type" value="Genomic_DNA"/>
</dbReference>
<evidence type="ECO:0000313" key="3">
    <source>
        <dbReference type="Proteomes" id="UP000316639"/>
    </source>
</evidence>
<accession>A0A563EW09</accession>
<name>A0A563EW09_9PSEU</name>
<feature type="compositionally biased region" description="Low complexity" evidence="1">
    <location>
        <begin position="89"/>
        <end position="111"/>
    </location>
</feature>